<dbReference type="GO" id="GO:0006508">
    <property type="term" value="P:proteolysis"/>
    <property type="evidence" value="ECO:0007669"/>
    <property type="project" value="UniProtKB-KW"/>
</dbReference>
<keyword evidence="5" id="KW-0378">Hydrolase</keyword>
<gene>
    <name evidence="10" type="ORF">SAMN04487909_105127</name>
</gene>
<dbReference type="GO" id="GO:0008234">
    <property type="term" value="F:cysteine-type peptidase activity"/>
    <property type="evidence" value="ECO:0007669"/>
    <property type="project" value="UniProtKB-KW"/>
</dbReference>
<reference evidence="10 11" key="1">
    <citation type="submission" date="2016-10" db="EMBL/GenBank/DDBJ databases">
        <authorList>
            <person name="de Groot N.N."/>
        </authorList>
    </citation>
    <scope>NUCLEOTIDE SEQUENCE [LARGE SCALE GENOMIC DNA]</scope>
    <source>
        <strain evidence="10 11">DSM 2895</strain>
    </source>
</reference>
<dbReference type="SMART" id="SM00257">
    <property type="entry name" value="LysM"/>
    <property type="match status" value="1"/>
</dbReference>
<dbReference type="OrthoDB" id="9769314at2"/>
<feature type="signal peptide" evidence="7">
    <location>
        <begin position="1"/>
        <end position="24"/>
    </location>
</feature>
<dbReference type="InterPro" id="IPR000064">
    <property type="entry name" value="NLP_P60_dom"/>
</dbReference>
<evidence type="ECO:0000256" key="2">
    <source>
        <dbReference type="ARBA" id="ARBA00022670"/>
    </source>
</evidence>
<proteinExistence type="inferred from homology"/>
<dbReference type="InterPro" id="IPR036779">
    <property type="entry name" value="LysM_dom_sf"/>
</dbReference>
<keyword evidence="2" id="KW-0645">Protease</keyword>
<dbReference type="Gene3D" id="3.90.1720.10">
    <property type="entry name" value="endopeptidase domain like (from Nostoc punctiforme)"/>
    <property type="match status" value="1"/>
</dbReference>
<protein>
    <submittedName>
        <fullName evidence="10">NlpC/P60 family protein</fullName>
    </submittedName>
</protein>
<organism evidence="10 11">
    <name type="scientific">Aneurinibacillus migulanus</name>
    <name type="common">Bacillus migulanus</name>
    <dbReference type="NCBI Taxonomy" id="47500"/>
    <lineage>
        <taxon>Bacteria</taxon>
        <taxon>Bacillati</taxon>
        <taxon>Bacillota</taxon>
        <taxon>Bacilli</taxon>
        <taxon>Bacillales</taxon>
        <taxon>Paenibacillaceae</taxon>
        <taxon>Aneurinibacillus group</taxon>
        <taxon>Aneurinibacillus</taxon>
    </lineage>
</organism>
<evidence type="ECO:0000313" key="10">
    <source>
        <dbReference type="EMBL" id="SDI56672.1"/>
    </source>
</evidence>
<feature type="domain" description="LysM" evidence="8">
    <location>
        <begin position="28"/>
        <end position="73"/>
    </location>
</feature>
<sequence>MRREFWLTISLLISLLLSPATTHATVLQSYTVQPGDTLYSIAIENETTVSQLLHLNPDIRDANDLVAGQHIHLQEILAEDIALNTVQTAEALIGKTSFTDTSFLYNILKQNGIHVQTLDRQTLLTKGTFIEKSELKPGDIVFYSVKKHPSFVSHAALYAGEGKIIHAVDGYVRMDIMDLADKSYETARRVIE</sequence>
<evidence type="ECO:0000256" key="3">
    <source>
        <dbReference type="ARBA" id="ARBA00022729"/>
    </source>
</evidence>
<evidence type="ECO:0000259" key="8">
    <source>
        <dbReference type="PROSITE" id="PS51782"/>
    </source>
</evidence>
<dbReference type="PROSITE" id="PS51935">
    <property type="entry name" value="NLPC_P60"/>
    <property type="match status" value="1"/>
</dbReference>
<dbReference type="Pfam" id="PF01476">
    <property type="entry name" value="LysM"/>
    <property type="match status" value="1"/>
</dbReference>
<dbReference type="SUPFAM" id="SSF54001">
    <property type="entry name" value="Cysteine proteinases"/>
    <property type="match status" value="1"/>
</dbReference>
<dbReference type="EMBL" id="FNED01000005">
    <property type="protein sequence ID" value="SDI56672.1"/>
    <property type="molecule type" value="Genomic_DNA"/>
</dbReference>
<dbReference type="AlphaFoldDB" id="A0A1G8LLU1"/>
<name>A0A1G8LLU1_ANEMI</name>
<evidence type="ECO:0000256" key="1">
    <source>
        <dbReference type="ARBA" id="ARBA00007074"/>
    </source>
</evidence>
<dbReference type="InterPro" id="IPR018392">
    <property type="entry name" value="LysM"/>
</dbReference>
<dbReference type="Gene3D" id="3.10.350.10">
    <property type="entry name" value="LysM domain"/>
    <property type="match status" value="1"/>
</dbReference>
<evidence type="ECO:0000259" key="9">
    <source>
        <dbReference type="PROSITE" id="PS51935"/>
    </source>
</evidence>
<dbReference type="RefSeq" id="WP_052811694.1">
    <property type="nucleotide sequence ID" value="NZ_BJOA01000082.1"/>
</dbReference>
<evidence type="ECO:0000313" key="11">
    <source>
        <dbReference type="Proteomes" id="UP000182836"/>
    </source>
</evidence>
<dbReference type="InterPro" id="IPR038765">
    <property type="entry name" value="Papain-like_cys_pep_sf"/>
</dbReference>
<evidence type="ECO:0000256" key="5">
    <source>
        <dbReference type="ARBA" id="ARBA00022801"/>
    </source>
</evidence>
<keyword evidence="4" id="KW-0677">Repeat</keyword>
<accession>A0A1G8LLU1</accession>
<dbReference type="Pfam" id="PF00877">
    <property type="entry name" value="NLPC_P60"/>
    <property type="match status" value="1"/>
</dbReference>
<dbReference type="SUPFAM" id="SSF54106">
    <property type="entry name" value="LysM domain"/>
    <property type="match status" value="1"/>
</dbReference>
<keyword evidence="3 7" id="KW-0732">Signal</keyword>
<dbReference type="Proteomes" id="UP000182836">
    <property type="component" value="Unassembled WGS sequence"/>
</dbReference>
<keyword evidence="6" id="KW-0788">Thiol protease</keyword>
<evidence type="ECO:0000256" key="6">
    <source>
        <dbReference type="ARBA" id="ARBA00022807"/>
    </source>
</evidence>
<feature type="domain" description="NlpC/P60" evidence="9">
    <location>
        <begin position="70"/>
        <end position="192"/>
    </location>
</feature>
<dbReference type="CDD" id="cd00118">
    <property type="entry name" value="LysM"/>
    <property type="match status" value="1"/>
</dbReference>
<dbReference type="PROSITE" id="PS51782">
    <property type="entry name" value="LYSM"/>
    <property type="match status" value="1"/>
</dbReference>
<evidence type="ECO:0000256" key="7">
    <source>
        <dbReference type="SAM" id="SignalP"/>
    </source>
</evidence>
<feature type="chain" id="PRO_5010248809" evidence="7">
    <location>
        <begin position="25"/>
        <end position="192"/>
    </location>
</feature>
<evidence type="ECO:0000256" key="4">
    <source>
        <dbReference type="ARBA" id="ARBA00022737"/>
    </source>
</evidence>
<comment type="similarity">
    <text evidence="1">Belongs to the peptidase C40 family.</text>
</comment>
<dbReference type="GeneID" id="42303748"/>